<protein>
    <recommendedName>
        <fullName evidence="6">Lipoprotein LpqB</fullName>
    </recommendedName>
</protein>
<dbReference type="EMBL" id="CP041765">
    <property type="protein sequence ID" value="QDQ96802.1"/>
    <property type="molecule type" value="Genomic_DNA"/>
</dbReference>
<dbReference type="Pfam" id="PF10646">
    <property type="entry name" value="Germane"/>
    <property type="match status" value="1"/>
</dbReference>
<dbReference type="SMART" id="SM00909">
    <property type="entry name" value="Germane"/>
    <property type="match status" value="1"/>
</dbReference>
<dbReference type="PROSITE" id="PS51257">
    <property type="entry name" value="PROKAR_LIPOPROTEIN"/>
    <property type="match status" value="1"/>
</dbReference>
<feature type="domain" description="GerMN" evidence="9">
    <location>
        <begin position="208"/>
        <end position="306"/>
    </location>
</feature>
<keyword evidence="4 6" id="KW-0564">Palmitate</keyword>
<keyword evidence="1 6" id="KW-1003">Cell membrane</keyword>
<evidence type="ECO:0000256" key="7">
    <source>
        <dbReference type="SAM" id="MobiDB-lite"/>
    </source>
</evidence>
<reference evidence="10 11" key="2">
    <citation type="submission" date="2019-07" db="EMBL/GenBank/DDBJ databases">
        <authorList>
            <person name="Huang Y."/>
        </authorList>
    </citation>
    <scope>NUCLEOTIDE SEQUENCE [LARGE SCALE GENOMIC DNA]</scope>
    <source>
        <strain evidence="10 11">HY188</strain>
    </source>
</reference>
<dbReference type="GO" id="GO:0005886">
    <property type="term" value="C:plasma membrane"/>
    <property type="evidence" value="ECO:0007669"/>
    <property type="project" value="UniProtKB-SubCell"/>
</dbReference>
<feature type="region of interest" description="Disordered" evidence="7">
    <location>
        <begin position="37"/>
        <end position="63"/>
    </location>
</feature>
<evidence type="ECO:0000256" key="3">
    <source>
        <dbReference type="ARBA" id="ARBA00023136"/>
    </source>
</evidence>
<name>A0A516X145_9ACTN</name>
<dbReference type="NCBIfam" id="NF010141">
    <property type="entry name" value="PRK13616.1"/>
    <property type="match status" value="1"/>
</dbReference>
<evidence type="ECO:0000259" key="9">
    <source>
        <dbReference type="SMART" id="SM00909"/>
    </source>
</evidence>
<dbReference type="Pfam" id="PF10647">
    <property type="entry name" value="Gmad1"/>
    <property type="match status" value="1"/>
</dbReference>
<dbReference type="Proteomes" id="UP000317344">
    <property type="component" value="Chromosome"/>
</dbReference>
<evidence type="ECO:0000313" key="11">
    <source>
        <dbReference type="Proteomes" id="UP000317344"/>
    </source>
</evidence>
<dbReference type="SUPFAM" id="SSF82171">
    <property type="entry name" value="DPP6 N-terminal domain-like"/>
    <property type="match status" value="1"/>
</dbReference>
<evidence type="ECO:0000256" key="1">
    <source>
        <dbReference type="ARBA" id="ARBA00022475"/>
    </source>
</evidence>
<dbReference type="Pfam" id="PF25976">
    <property type="entry name" value="LpqB_N"/>
    <property type="match status" value="1"/>
</dbReference>
<evidence type="ECO:0000256" key="8">
    <source>
        <dbReference type="SAM" id="SignalP"/>
    </source>
</evidence>
<evidence type="ECO:0000256" key="2">
    <source>
        <dbReference type="ARBA" id="ARBA00022729"/>
    </source>
</evidence>
<dbReference type="InterPro" id="IPR018910">
    <property type="entry name" value="LpqB_C"/>
</dbReference>
<organism evidence="10 11">
    <name type="scientific">Tomitella fengzijianii</name>
    <dbReference type="NCBI Taxonomy" id="2597660"/>
    <lineage>
        <taxon>Bacteria</taxon>
        <taxon>Bacillati</taxon>
        <taxon>Actinomycetota</taxon>
        <taxon>Actinomycetes</taxon>
        <taxon>Mycobacteriales</taxon>
        <taxon>Tomitella</taxon>
    </lineage>
</organism>
<accession>A0A516X145</accession>
<dbReference type="OrthoDB" id="3226781at2"/>
<dbReference type="AlphaFoldDB" id="A0A516X145"/>
<keyword evidence="11" id="KW-1185">Reference proteome</keyword>
<reference evidence="10 11" key="1">
    <citation type="submission" date="2019-07" db="EMBL/GenBank/DDBJ databases">
        <title>Tomitella cavernea sp. nov., an actinomycete isolated from soil.</title>
        <authorList>
            <person name="Cheng J."/>
        </authorList>
    </citation>
    <scope>NUCLEOTIDE SEQUENCE [LARGE SCALE GENOMIC DNA]</scope>
    <source>
        <strain evidence="10 11">HY188</strain>
    </source>
</reference>
<evidence type="ECO:0000256" key="4">
    <source>
        <dbReference type="ARBA" id="ARBA00023139"/>
    </source>
</evidence>
<evidence type="ECO:0000256" key="6">
    <source>
        <dbReference type="HAMAP-Rule" id="MF_01373"/>
    </source>
</evidence>
<keyword evidence="2 6" id="KW-0732">Signal</keyword>
<keyword evidence="5 6" id="KW-0449">Lipoprotein</keyword>
<gene>
    <name evidence="6 10" type="primary">lpqB</name>
    <name evidence="10" type="ORF">FO059_04895</name>
</gene>
<feature type="signal peptide" evidence="8">
    <location>
        <begin position="1"/>
        <end position="31"/>
    </location>
</feature>
<evidence type="ECO:0000256" key="5">
    <source>
        <dbReference type="ARBA" id="ARBA00023288"/>
    </source>
</evidence>
<dbReference type="InterPro" id="IPR023959">
    <property type="entry name" value="LpqB"/>
</dbReference>
<dbReference type="InterPro" id="IPR019606">
    <property type="entry name" value="GerMN"/>
</dbReference>
<comment type="similarity">
    <text evidence="6">Belongs to the LpqB lipoprotein family.</text>
</comment>
<dbReference type="InterPro" id="IPR059026">
    <property type="entry name" value="LpqB_N"/>
</dbReference>
<dbReference type="KEGG" id="toy:FO059_04895"/>
<evidence type="ECO:0000313" key="10">
    <source>
        <dbReference type="EMBL" id="QDQ96802.1"/>
    </source>
</evidence>
<proteinExistence type="inferred from homology"/>
<sequence length="593" mass="62207">MIRRGLSARRSSAMLLTALAAILMVALSACAELPTSSSPQALGTVQRDVGAADVPTPTPGKEPDLMVRDFLKASSEPGGRHSAARKFLTPTAAKNWDDTTSTSIIDKIDVFFDSRSADEATLLISAAKVGRLDDSGSFRAEEGTLETRVSMVRVDGEWRIDRLPDGVIIDRSQFLNSYHQVQLYFLNPAGTMVVTDPRWLTVRVEELAAQLISMLIDGPNQLLEESVATRFGPNVHLRSTLTKLDGRDSNVGVGIGGVKMDFQGIGGLGPRERQQFAAQVVWTLSSAGVAGPYEILADGAPLDPAHADGYTTADVAAFDPSGTAADVGLHAVVGGALVVMTDSGPVPVPGPLGSAKGLIDASLARDGRHVAAVQRANAPATGVELVVGQYGAATDVAAAGPWMTEPTWGPDGSTWVAVGGDSVQRISEGENGEPAVEQVDIADVTKIGGDITALRLSQDGVRAALIVDGRVFVAYVTPRDNGGYALTSPSAIGSSLSGDAVSLDWGGSEEIGVVRSTPEAPPVIMSFDGFSMHAMSSRNLAPPLTMIQMTPDDVYVVDSRGVMRRARSAGEEAQYWREVPGLMGDDRLPVVPG</sequence>
<comment type="subcellular location">
    <subcellularLocation>
        <location evidence="6">Cell membrane</location>
        <topology evidence="6">Lipid-anchor</topology>
    </subcellularLocation>
</comment>
<feature type="chain" id="PRO_5021781427" description="Lipoprotein LpqB" evidence="8">
    <location>
        <begin position="32"/>
        <end position="593"/>
    </location>
</feature>
<keyword evidence="3 6" id="KW-0472">Membrane</keyword>
<dbReference type="HAMAP" id="MF_01373">
    <property type="entry name" value="LpqB_lipoprot"/>
    <property type="match status" value="1"/>
</dbReference>